<sequence>MLGKLKPYLLRYRSLLVIIVFLMAIVALLGGFTISMITPIVSAIFGKEYASSGPPLFRFLIDWVDTGLPISSMFRLAIALIIVYGVKFPLSLLLFFFSYNFEQKIIEDLRTELFTKLTHLSLKFHTNSNTGELLSKITNDTEKIQYALWRGIIHLGRHLFMLIVYIGLALWASWRLFLISIVLVPLTLWFLNLVGMRVRGRFTNLRKIRGKLNAMAVEMLKGIKIIKAFNMENTEVERFKRMNRLYRRSYVKSQVLKEILPEFSEVLGAILASLILVSGGILIFKGIITPDKFLIFLGSIVLAQNPLRQVYLAYGDMQHGLANMESVLEVLEKDEYVEDRGTRVLKEFKNRIEYRNVSFSYQGNIPVLKDINLVIKRGETIAIVGHTGSGKTTLVNLLLRFFDPSEGQVLIDGIDIREFTLKSLREKIGYVSQDVILFNDTIRNNILYARPDAGEKELEEAIQRSRLDRILDHFPKGLDTEIGEMGERLSGGEKQLISLARVVLKNPEILVLDEATSALDAESENLLQSALGEILENKTVIVIAHRLSTIQNADRIVVLEKGSIVEVGNHSELLSKNGLYAKLYRLQFTENGEA</sequence>
<dbReference type="GO" id="GO:0005886">
    <property type="term" value="C:plasma membrane"/>
    <property type="evidence" value="ECO:0007669"/>
    <property type="project" value="UniProtKB-SubCell"/>
</dbReference>
<dbReference type="PANTHER" id="PTHR43394:SF1">
    <property type="entry name" value="ATP-BINDING CASSETTE SUB-FAMILY B MEMBER 10, MITOCHONDRIAL"/>
    <property type="match status" value="1"/>
</dbReference>
<evidence type="ECO:0000256" key="8">
    <source>
        <dbReference type="SAM" id="Phobius"/>
    </source>
</evidence>
<keyword evidence="4" id="KW-0547">Nucleotide-binding</keyword>
<dbReference type="InterPro" id="IPR003439">
    <property type="entry name" value="ABC_transporter-like_ATP-bd"/>
</dbReference>
<evidence type="ECO:0000256" key="1">
    <source>
        <dbReference type="ARBA" id="ARBA00004651"/>
    </source>
</evidence>
<keyword evidence="7 8" id="KW-0472">Membrane</keyword>
<evidence type="ECO:0000259" key="10">
    <source>
        <dbReference type="PROSITE" id="PS50929"/>
    </source>
</evidence>
<comment type="caution">
    <text evidence="11">The sequence shown here is derived from an EMBL/GenBank/DDBJ whole genome shotgun (WGS) entry which is preliminary data.</text>
</comment>
<feature type="transmembrane region" description="Helical" evidence="8">
    <location>
        <begin position="12"/>
        <end position="45"/>
    </location>
</feature>
<keyword evidence="3 8" id="KW-0812">Transmembrane</keyword>
<dbReference type="InterPro" id="IPR039421">
    <property type="entry name" value="Type_1_exporter"/>
</dbReference>
<feature type="transmembrane region" description="Helical" evidence="8">
    <location>
        <begin position="177"/>
        <end position="198"/>
    </location>
</feature>
<feature type="domain" description="ABC transmembrane type-1" evidence="10">
    <location>
        <begin position="56"/>
        <end position="319"/>
    </location>
</feature>
<gene>
    <name evidence="11" type="ORF">ENF18_02965</name>
</gene>
<dbReference type="EMBL" id="DQWE01000139">
    <property type="protein sequence ID" value="HDI82736.1"/>
    <property type="molecule type" value="Genomic_DNA"/>
</dbReference>
<evidence type="ECO:0000259" key="9">
    <source>
        <dbReference type="PROSITE" id="PS50893"/>
    </source>
</evidence>
<dbReference type="InterPro" id="IPR011527">
    <property type="entry name" value="ABC1_TM_dom"/>
</dbReference>
<feature type="transmembrane region" description="Helical" evidence="8">
    <location>
        <begin position="73"/>
        <end position="97"/>
    </location>
</feature>
<organism evidence="11">
    <name type="scientific">candidate division WOR-3 bacterium</name>
    <dbReference type="NCBI Taxonomy" id="2052148"/>
    <lineage>
        <taxon>Bacteria</taxon>
        <taxon>Bacteria division WOR-3</taxon>
    </lineage>
</organism>
<dbReference type="InterPro" id="IPR036640">
    <property type="entry name" value="ABC1_TM_sf"/>
</dbReference>
<dbReference type="GO" id="GO:0005524">
    <property type="term" value="F:ATP binding"/>
    <property type="evidence" value="ECO:0007669"/>
    <property type="project" value="UniProtKB-KW"/>
</dbReference>
<evidence type="ECO:0000256" key="5">
    <source>
        <dbReference type="ARBA" id="ARBA00022840"/>
    </source>
</evidence>
<evidence type="ECO:0000256" key="3">
    <source>
        <dbReference type="ARBA" id="ARBA00022692"/>
    </source>
</evidence>
<dbReference type="GO" id="GO:0016887">
    <property type="term" value="F:ATP hydrolysis activity"/>
    <property type="evidence" value="ECO:0007669"/>
    <property type="project" value="InterPro"/>
</dbReference>
<keyword evidence="5 11" id="KW-0067">ATP-binding</keyword>
<evidence type="ECO:0000256" key="6">
    <source>
        <dbReference type="ARBA" id="ARBA00022989"/>
    </source>
</evidence>
<feature type="transmembrane region" description="Helical" evidence="8">
    <location>
        <begin position="266"/>
        <end position="287"/>
    </location>
</feature>
<dbReference type="InterPro" id="IPR017871">
    <property type="entry name" value="ABC_transporter-like_CS"/>
</dbReference>
<dbReference type="PROSITE" id="PS00211">
    <property type="entry name" value="ABC_TRANSPORTER_1"/>
    <property type="match status" value="1"/>
</dbReference>
<name>A0A7C0VA48_UNCW3</name>
<dbReference type="SMART" id="SM00382">
    <property type="entry name" value="AAA"/>
    <property type="match status" value="1"/>
</dbReference>
<dbReference type="GO" id="GO:0015421">
    <property type="term" value="F:ABC-type oligopeptide transporter activity"/>
    <property type="evidence" value="ECO:0007669"/>
    <property type="project" value="TreeGrafter"/>
</dbReference>
<accession>A0A7C0VA48</accession>
<dbReference type="CDD" id="cd18552">
    <property type="entry name" value="ABC_6TM_MsbA_like"/>
    <property type="match status" value="1"/>
</dbReference>
<dbReference type="Gene3D" id="3.40.50.300">
    <property type="entry name" value="P-loop containing nucleotide triphosphate hydrolases"/>
    <property type="match status" value="1"/>
</dbReference>
<dbReference type="PANTHER" id="PTHR43394">
    <property type="entry name" value="ATP-DEPENDENT PERMEASE MDL1, MITOCHONDRIAL"/>
    <property type="match status" value="1"/>
</dbReference>
<feature type="domain" description="ABC transporter" evidence="9">
    <location>
        <begin position="352"/>
        <end position="586"/>
    </location>
</feature>
<evidence type="ECO:0000256" key="2">
    <source>
        <dbReference type="ARBA" id="ARBA00022448"/>
    </source>
</evidence>
<dbReference type="InterPro" id="IPR003593">
    <property type="entry name" value="AAA+_ATPase"/>
</dbReference>
<dbReference type="Gene3D" id="1.20.1560.10">
    <property type="entry name" value="ABC transporter type 1, transmembrane domain"/>
    <property type="match status" value="1"/>
</dbReference>
<evidence type="ECO:0000256" key="7">
    <source>
        <dbReference type="ARBA" id="ARBA00023136"/>
    </source>
</evidence>
<dbReference type="InterPro" id="IPR027417">
    <property type="entry name" value="P-loop_NTPase"/>
</dbReference>
<keyword evidence="6 8" id="KW-1133">Transmembrane helix</keyword>
<dbReference type="PROSITE" id="PS50929">
    <property type="entry name" value="ABC_TM1F"/>
    <property type="match status" value="1"/>
</dbReference>
<evidence type="ECO:0000313" key="11">
    <source>
        <dbReference type="EMBL" id="HDI82736.1"/>
    </source>
</evidence>
<reference evidence="11" key="1">
    <citation type="journal article" date="2020" name="mSystems">
        <title>Genome- and Community-Level Interaction Insights into Carbon Utilization and Element Cycling Functions of Hydrothermarchaeota in Hydrothermal Sediment.</title>
        <authorList>
            <person name="Zhou Z."/>
            <person name="Liu Y."/>
            <person name="Xu W."/>
            <person name="Pan J."/>
            <person name="Luo Z.H."/>
            <person name="Li M."/>
        </authorList>
    </citation>
    <scope>NUCLEOTIDE SEQUENCE [LARGE SCALE GENOMIC DNA]</scope>
    <source>
        <strain evidence="11">HyVt-102</strain>
    </source>
</reference>
<feature type="transmembrane region" description="Helical" evidence="8">
    <location>
        <begin position="152"/>
        <end position="171"/>
    </location>
</feature>
<dbReference type="Pfam" id="PF00005">
    <property type="entry name" value="ABC_tran"/>
    <property type="match status" value="1"/>
</dbReference>
<dbReference type="Pfam" id="PF00664">
    <property type="entry name" value="ABC_membrane"/>
    <property type="match status" value="1"/>
</dbReference>
<keyword evidence="2" id="KW-0813">Transport</keyword>
<dbReference type="Proteomes" id="UP000885847">
    <property type="component" value="Unassembled WGS sequence"/>
</dbReference>
<protein>
    <submittedName>
        <fullName evidence="11">ABC transporter ATP-binding protein</fullName>
    </submittedName>
</protein>
<evidence type="ECO:0000256" key="4">
    <source>
        <dbReference type="ARBA" id="ARBA00022741"/>
    </source>
</evidence>
<proteinExistence type="predicted"/>
<dbReference type="SUPFAM" id="SSF52540">
    <property type="entry name" value="P-loop containing nucleoside triphosphate hydrolases"/>
    <property type="match status" value="1"/>
</dbReference>
<dbReference type="FunFam" id="3.40.50.300:FF:000287">
    <property type="entry name" value="Multidrug ABC transporter ATP-binding protein"/>
    <property type="match status" value="1"/>
</dbReference>
<dbReference type="PROSITE" id="PS50893">
    <property type="entry name" value="ABC_TRANSPORTER_2"/>
    <property type="match status" value="1"/>
</dbReference>
<dbReference type="SUPFAM" id="SSF90123">
    <property type="entry name" value="ABC transporter transmembrane region"/>
    <property type="match status" value="1"/>
</dbReference>
<dbReference type="AlphaFoldDB" id="A0A7C0VA48"/>
<comment type="subcellular location">
    <subcellularLocation>
        <location evidence="1">Cell membrane</location>
        <topology evidence="1">Multi-pass membrane protein</topology>
    </subcellularLocation>
</comment>